<evidence type="ECO:0000313" key="1">
    <source>
        <dbReference type="EMBL" id="EET07074.1"/>
    </source>
</evidence>
<dbReference type="EMBL" id="CM000832">
    <property type="protein sequence ID" value="EET07074.1"/>
    <property type="molecule type" value="Genomic_DNA"/>
</dbReference>
<dbReference type="HOGENOM" id="CLU_3325621_0_0_4"/>
<organism evidence="1">
    <name type="scientific">Burkholderia pseudomallei 1710a</name>
    <dbReference type="NCBI Taxonomy" id="320371"/>
    <lineage>
        <taxon>Bacteria</taxon>
        <taxon>Pseudomonadati</taxon>
        <taxon>Pseudomonadota</taxon>
        <taxon>Betaproteobacteria</taxon>
        <taxon>Burkholderiales</taxon>
        <taxon>Burkholderiaceae</taxon>
        <taxon>Burkholderia</taxon>
        <taxon>pseudomallei group</taxon>
    </lineage>
</organism>
<name>A0A0E1W3T0_BURPE</name>
<dbReference type="AlphaFoldDB" id="A0A0E1W3T0"/>
<proteinExistence type="predicted"/>
<protein>
    <submittedName>
        <fullName evidence="1">Uncharacterized protein</fullName>
    </submittedName>
</protein>
<gene>
    <name evidence="1" type="ORF">BURPS1710A_3646</name>
</gene>
<dbReference type="Proteomes" id="UP000001812">
    <property type="component" value="Chromosome I"/>
</dbReference>
<reference evidence="1" key="1">
    <citation type="submission" date="2009-05" db="EMBL/GenBank/DDBJ databases">
        <authorList>
            <person name="Harkins D.M."/>
            <person name="DeShazer D."/>
            <person name="Woods D.E."/>
            <person name="Brinkac L.M."/>
            <person name="Brown K.A."/>
            <person name="Hung G.C."/>
            <person name="Tuanyok A."/>
            <person name="Zhang B."/>
            <person name="Nierman W.C."/>
        </authorList>
    </citation>
    <scope>NUCLEOTIDE SEQUENCE [LARGE SCALE GENOMIC DNA]</scope>
    <source>
        <strain evidence="1">1710a</strain>
    </source>
</reference>
<sequence>MIVRSASGRFGCRIGFGLAAKTVRVRSPSVRRDRVPSV</sequence>
<accession>A0A0E1W3T0</accession>